<dbReference type="InterPro" id="IPR016024">
    <property type="entry name" value="ARM-type_fold"/>
</dbReference>
<feature type="compositionally biased region" description="Low complexity" evidence="1">
    <location>
        <begin position="422"/>
        <end position="432"/>
    </location>
</feature>
<dbReference type="Gene3D" id="1.25.10.10">
    <property type="entry name" value="Leucine-rich Repeat Variant"/>
    <property type="match status" value="1"/>
</dbReference>
<evidence type="ECO:0000256" key="1">
    <source>
        <dbReference type="SAM" id="MobiDB-lite"/>
    </source>
</evidence>
<reference evidence="2" key="1">
    <citation type="submission" date="2022-01" db="EMBL/GenBank/DDBJ databases">
        <authorList>
            <person name="King R."/>
        </authorList>
    </citation>
    <scope>NUCLEOTIDE SEQUENCE</scope>
</reference>
<accession>A0A9P0DTZ8</accession>
<dbReference type="OrthoDB" id="63891at2759"/>
<name>A0A9P0DTZ8_PHACE</name>
<dbReference type="EMBL" id="OU896709">
    <property type="protein sequence ID" value="CAH1160247.1"/>
    <property type="molecule type" value="Genomic_DNA"/>
</dbReference>
<evidence type="ECO:0008006" key="4">
    <source>
        <dbReference type="Google" id="ProtNLM"/>
    </source>
</evidence>
<dbReference type="AlphaFoldDB" id="A0A9P0DTZ8"/>
<evidence type="ECO:0000313" key="3">
    <source>
        <dbReference type="Proteomes" id="UP001153737"/>
    </source>
</evidence>
<sequence>MIEYKTSVVKEDFLDKDHSGYSASQKLSLTQLWEIISRTKRLPDGLDVDALYAGVRERLRDPEREVRQHALRVLMDLIPVTQPQTLDNHMQDLLPVLLSNLNHPSPALRKSAIDCLRRYFQHSKNYDKLLMDLISTEDEYVIAAVPYLLISKIKGETMDLVLDQLWKDVNNPYVNKEVAATSLATIGYSLGEEKFKSLIGTAKHSELQRICDTFGITNNCIETHNGKDLWNHKEGDRVILETEITLRTGPAITMKIHEEGRAGDFFENFGRNPSQMLGVINFLEEDRDSDFDETIKRTPRKVRFGGESVKLRTPESDGSANERSGNVGVISITVTDAVSIETKRSLIPVRISSLPATPRKAIHGDIKKRLHKSTPDLAGRSRLSRIPLKKNSNLADTLRLTMPQDTIEQHMTNEKSINPVHSSANKKNSSNSIQVNKNKRDVLSPSPAHNEIEVFHNLTR</sequence>
<feature type="non-terminal residue" evidence="2">
    <location>
        <position position="1"/>
    </location>
</feature>
<dbReference type="Proteomes" id="UP001153737">
    <property type="component" value="Chromosome 3"/>
</dbReference>
<evidence type="ECO:0000313" key="2">
    <source>
        <dbReference type="EMBL" id="CAH1160247.1"/>
    </source>
</evidence>
<keyword evidence="3" id="KW-1185">Reference proteome</keyword>
<gene>
    <name evidence="2" type="ORF">PHAECO_LOCUS7384</name>
</gene>
<dbReference type="InterPro" id="IPR011989">
    <property type="entry name" value="ARM-like"/>
</dbReference>
<dbReference type="SUPFAM" id="SSF48371">
    <property type="entry name" value="ARM repeat"/>
    <property type="match status" value="1"/>
</dbReference>
<organism evidence="2 3">
    <name type="scientific">Phaedon cochleariae</name>
    <name type="common">Mustard beetle</name>
    <dbReference type="NCBI Taxonomy" id="80249"/>
    <lineage>
        <taxon>Eukaryota</taxon>
        <taxon>Metazoa</taxon>
        <taxon>Ecdysozoa</taxon>
        <taxon>Arthropoda</taxon>
        <taxon>Hexapoda</taxon>
        <taxon>Insecta</taxon>
        <taxon>Pterygota</taxon>
        <taxon>Neoptera</taxon>
        <taxon>Endopterygota</taxon>
        <taxon>Coleoptera</taxon>
        <taxon>Polyphaga</taxon>
        <taxon>Cucujiformia</taxon>
        <taxon>Chrysomeloidea</taxon>
        <taxon>Chrysomelidae</taxon>
        <taxon>Chrysomelinae</taxon>
        <taxon>Chrysomelini</taxon>
        <taxon>Phaedon</taxon>
    </lineage>
</organism>
<proteinExistence type="predicted"/>
<protein>
    <recommendedName>
        <fullName evidence="4">HEAT repeat domain-containing protein</fullName>
    </recommendedName>
</protein>
<feature type="region of interest" description="Disordered" evidence="1">
    <location>
        <begin position="416"/>
        <end position="448"/>
    </location>
</feature>
<reference evidence="2" key="2">
    <citation type="submission" date="2022-10" db="EMBL/GenBank/DDBJ databases">
        <authorList>
            <consortium name="ENA_rothamsted_submissions"/>
            <consortium name="culmorum"/>
            <person name="King R."/>
        </authorList>
    </citation>
    <scope>NUCLEOTIDE SEQUENCE</scope>
</reference>
<dbReference type="Pfam" id="PF13646">
    <property type="entry name" value="HEAT_2"/>
    <property type="match status" value="1"/>
</dbReference>